<dbReference type="PROSITE" id="PS51371">
    <property type="entry name" value="CBS"/>
    <property type="match status" value="2"/>
</dbReference>
<dbReference type="Proteomes" id="UP000039865">
    <property type="component" value="Unassembled WGS sequence"/>
</dbReference>
<feature type="region of interest" description="Disordered" evidence="4">
    <location>
        <begin position="368"/>
        <end position="424"/>
    </location>
</feature>
<sequence length="535" mass="62236">MSNNDAQNTDDIKLLTQNMQNSISAFFKDHTVAELLPDNAKVRPTIMSNINKQIVVLNHESTLQQCINAMVIEQNVQNSVCWDSEKKDFLGMMSIRHLLEIIVYFTQTLKDSFSREDLNQLNEKNYIQFFIDTYLMMNPGYQNLSRQTHLRNGFRRIDSNLQLRQDLSMLPKLLNQISLKEWFAIENDVVRVHKSKLVVFNIDDSIFKLITYMSQNGYNQIGLMNQDQTQVQGFICFNDIIRFLVDNYNGDLSFFEHSLTDFNLATRQVFPTNSNVVMAKENETLFQTLKKMRDNRISCIPIERQINANEDYNTRTIGLAYLTDLMFMFRVPNYYKYLDEPVINFITDLNALEEDALFMDQTASTTTQGVNQFDGKHNEESKGDHNSGDEVNKTSKRKKTITIDEELDSDEEGSDEYEDDEEYKAEKQNLAELARQVKQQNLLMQEERKLQETVHDQKIKGDHDLVIEDLFGKLLGIERILLLKKADTLRDVIEKISLIPESKLGYIEVESGYPKMKNVLTLSDLFRYLATVQIQ</sequence>
<evidence type="ECO:0000256" key="1">
    <source>
        <dbReference type="ARBA" id="ARBA00022737"/>
    </source>
</evidence>
<proteinExistence type="predicted"/>
<name>A0A078AKW6_STYLE</name>
<protein>
    <recommendedName>
        <fullName evidence="5">CBS domain-containing protein</fullName>
    </recommendedName>
</protein>
<organism evidence="6 7">
    <name type="scientific">Stylonychia lemnae</name>
    <name type="common">Ciliate</name>
    <dbReference type="NCBI Taxonomy" id="5949"/>
    <lineage>
        <taxon>Eukaryota</taxon>
        <taxon>Sar</taxon>
        <taxon>Alveolata</taxon>
        <taxon>Ciliophora</taxon>
        <taxon>Intramacronucleata</taxon>
        <taxon>Spirotrichea</taxon>
        <taxon>Stichotrichia</taxon>
        <taxon>Sporadotrichida</taxon>
        <taxon>Oxytrichidae</taxon>
        <taxon>Stylonychinae</taxon>
        <taxon>Stylonychia</taxon>
    </lineage>
</organism>
<dbReference type="OrthoDB" id="449052at2759"/>
<keyword evidence="1" id="KW-0677">Repeat</keyword>
<dbReference type="PANTHER" id="PTHR13780">
    <property type="entry name" value="AMP-ACTIVATED PROTEIN KINASE, GAMMA REGULATORY SUBUNIT"/>
    <property type="match status" value="1"/>
</dbReference>
<evidence type="ECO:0000259" key="5">
    <source>
        <dbReference type="PROSITE" id="PS51371"/>
    </source>
</evidence>
<evidence type="ECO:0000256" key="4">
    <source>
        <dbReference type="SAM" id="MobiDB-lite"/>
    </source>
</evidence>
<dbReference type="SUPFAM" id="SSF54631">
    <property type="entry name" value="CBS-domain pair"/>
    <property type="match status" value="2"/>
</dbReference>
<dbReference type="AlphaFoldDB" id="A0A078AKW6"/>
<dbReference type="InterPro" id="IPR000644">
    <property type="entry name" value="CBS_dom"/>
</dbReference>
<evidence type="ECO:0000256" key="3">
    <source>
        <dbReference type="PROSITE-ProRule" id="PRU00703"/>
    </source>
</evidence>
<feature type="compositionally biased region" description="Basic and acidic residues" evidence="4">
    <location>
        <begin position="374"/>
        <end position="393"/>
    </location>
</feature>
<dbReference type="InParanoid" id="A0A078AKW6"/>
<feature type="domain" description="CBS" evidence="5">
    <location>
        <begin position="192"/>
        <end position="252"/>
    </location>
</feature>
<feature type="domain" description="CBS" evidence="5">
    <location>
        <begin position="272"/>
        <end position="340"/>
    </location>
</feature>
<keyword evidence="7" id="KW-1185">Reference proteome</keyword>
<feature type="compositionally biased region" description="Acidic residues" evidence="4">
    <location>
        <begin position="403"/>
        <end position="423"/>
    </location>
</feature>
<gene>
    <name evidence="6" type="primary">Contig6832.g324</name>
    <name evidence="6" type="ORF">STYLEM_11879</name>
</gene>
<reference evidence="6 7" key="1">
    <citation type="submission" date="2014-06" db="EMBL/GenBank/DDBJ databases">
        <authorList>
            <person name="Swart Estienne"/>
        </authorList>
    </citation>
    <scope>NUCLEOTIDE SEQUENCE [LARGE SCALE GENOMIC DNA]</scope>
    <source>
        <strain evidence="6 7">130c</strain>
    </source>
</reference>
<keyword evidence="2 3" id="KW-0129">CBS domain</keyword>
<dbReference type="Pfam" id="PF00571">
    <property type="entry name" value="CBS"/>
    <property type="match status" value="1"/>
</dbReference>
<evidence type="ECO:0000313" key="6">
    <source>
        <dbReference type="EMBL" id="CDW82844.1"/>
    </source>
</evidence>
<dbReference type="InterPro" id="IPR046342">
    <property type="entry name" value="CBS_dom_sf"/>
</dbReference>
<dbReference type="EMBL" id="CCKQ01011302">
    <property type="protein sequence ID" value="CDW82844.1"/>
    <property type="molecule type" value="Genomic_DNA"/>
</dbReference>
<evidence type="ECO:0000256" key="2">
    <source>
        <dbReference type="ARBA" id="ARBA00023122"/>
    </source>
</evidence>
<dbReference type="InterPro" id="IPR050511">
    <property type="entry name" value="AMPK_gamma/SDS23_families"/>
</dbReference>
<accession>A0A078AKW6</accession>
<dbReference type="Gene3D" id="3.10.580.10">
    <property type="entry name" value="CBS-domain"/>
    <property type="match status" value="1"/>
</dbReference>
<evidence type="ECO:0000313" key="7">
    <source>
        <dbReference type="Proteomes" id="UP000039865"/>
    </source>
</evidence>